<evidence type="ECO:0000256" key="1">
    <source>
        <dbReference type="ARBA" id="ARBA00009431"/>
    </source>
</evidence>
<gene>
    <name evidence="2" type="ORF">RJT34_02273</name>
</gene>
<keyword evidence="3" id="KW-1185">Reference proteome</keyword>
<sequence>MAGPGCSSIGYGEAEELGSFFPQNNSQPKLKLNIYSWNKGLIEPDPPKASSIVDIVDNLQPKEVINLEEIERLQGLTILWDGIPDKSDVRLEFWGPVLVESKIMPVHAYGDLENKITGIQHDSKIVSSGGLFG</sequence>
<reference evidence="2 3" key="1">
    <citation type="submission" date="2024-01" db="EMBL/GenBank/DDBJ databases">
        <title>The genomes of 5 underutilized Papilionoideae crops provide insights into root nodulation and disease resistance.</title>
        <authorList>
            <person name="Yuan L."/>
        </authorList>
    </citation>
    <scope>NUCLEOTIDE SEQUENCE [LARGE SCALE GENOMIC DNA]</scope>
    <source>
        <strain evidence="2">LY-2023</strain>
        <tissue evidence="2">Leaf</tissue>
    </source>
</reference>
<evidence type="ECO:0000313" key="3">
    <source>
        <dbReference type="Proteomes" id="UP001359559"/>
    </source>
</evidence>
<comment type="similarity">
    <text evidence="1">Belongs to the peptidase S10 family.</text>
</comment>
<dbReference type="EMBL" id="JAYKXN010000001">
    <property type="protein sequence ID" value="KAK7317773.1"/>
    <property type="molecule type" value="Genomic_DNA"/>
</dbReference>
<comment type="caution">
    <text evidence="2">The sequence shown here is derived from an EMBL/GenBank/DDBJ whole genome shotgun (WGS) entry which is preliminary data.</text>
</comment>
<proteinExistence type="inferred from homology"/>
<dbReference type="InterPro" id="IPR001563">
    <property type="entry name" value="Peptidase_S10"/>
</dbReference>
<protein>
    <submittedName>
        <fullName evidence="2">Uncharacterized protein</fullName>
    </submittedName>
</protein>
<dbReference type="AlphaFoldDB" id="A0AAN9KKB1"/>
<dbReference type="GO" id="GO:0006508">
    <property type="term" value="P:proteolysis"/>
    <property type="evidence" value="ECO:0007669"/>
    <property type="project" value="InterPro"/>
</dbReference>
<dbReference type="Pfam" id="PF00450">
    <property type="entry name" value="Peptidase_S10"/>
    <property type="match status" value="1"/>
</dbReference>
<evidence type="ECO:0000313" key="2">
    <source>
        <dbReference type="EMBL" id="KAK7317773.1"/>
    </source>
</evidence>
<accession>A0AAN9KKB1</accession>
<dbReference type="GO" id="GO:0004185">
    <property type="term" value="F:serine-type carboxypeptidase activity"/>
    <property type="evidence" value="ECO:0007669"/>
    <property type="project" value="InterPro"/>
</dbReference>
<dbReference type="InterPro" id="IPR029058">
    <property type="entry name" value="AB_hydrolase_fold"/>
</dbReference>
<dbReference type="Gene3D" id="3.40.50.1820">
    <property type="entry name" value="alpha/beta hydrolase"/>
    <property type="match status" value="1"/>
</dbReference>
<dbReference type="SUPFAM" id="SSF53474">
    <property type="entry name" value="alpha/beta-Hydrolases"/>
    <property type="match status" value="1"/>
</dbReference>
<dbReference type="Proteomes" id="UP001359559">
    <property type="component" value="Unassembled WGS sequence"/>
</dbReference>
<organism evidence="2 3">
    <name type="scientific">Clitoria ternatea</name>
    <name type="common">Butterfly pea</name>
    <dbReference type="NCBI Taxonomy" id="43366"/>
    <lineage>
        <taxon>Eukaryota</taxon>
        <taxon>Viridiplantae</taxon>
        <taxon>Streptophyta</taxon>
        <taxon>Embryophyta</taxon>
        <taxon>Tracheophyta</taxon>
        <taxon>Spermatophyta</taxon>
        <taxon>Magnoliopsida</taxon>
        <taxon>eudicotyledons</taxon>
        <taxon>Gunneridae</taxon>
        <taxon>Pentapetalae</taxon>
        <taxon>rosids</taxon>
        <taxon>fabids</taxon>
        <taxon>Fabales</taxon>
        <taxon>Fabaceae</taxon>
        <taxon>Papilionoideae</taxon>
        <taxon>50 kb inversion clade</taxon>
        <taxon>NPAAA clade</taxon>
        <taxon>indigoferoid/millettioid clade</taxon>
        <taxon>Phaseoleae</taxon>
        <taxon>Clitoria</taxon>
    </lineage>
</organism>
<name>A0AAN9KKB1_CLITE</name>